<dbReference type="GO" id="GO:0005886">
    <property type="term" value="C:plasma membrane"/>
    <property type="evidence" value="ECO:0007669"/>
    <property type="project" value="UniProtKB-SubCell"/>
</dbReference>
<keyword evidence="4" id="KW-1003">Cell membrane</keyword>
<protein>
    <submittedName>
        <fullName evidence="9">Peptide/nickel transport system ATP-binding protein</fullName>
    </submittedName>
</protein>
<dbReference type="GO" id="GO:0016887">
    <property type="term" value="F:ATP hydrolysis activity"/>
    <property type="evidence" value="ECO:0007669"/>
    <property type="project" value="InterPro"/>
</dbReference>
<evidence type="ECO:0000256" key="5">
    <source>
        <dbReference type="ARBA" id="ARBA00022741"/>
    </source>
</evidence>
<dbReference type="PANTHER" id="PTHR43297:SF2">
    <property type="entry name" value="DIPEPTIDE TRANSPORT ATP-BINDING PROTEIN DPPD"/>
    <property type="match status" value="1"/>
</dbReference>
<proteinExistence type="inferred from homology"/>
<evidence type="ECO:0000256" key="2">
    <source>
        <dbReference type="ARBA" id="ARBA00005417"/>
    </source>
</evidence>
<dbReference type="EMBL" id="VFPA01000002">
    <property type="protein sequence ID" value="TQM11962.1"/>
    <property type="molecule type" value="Genomic_DNA"/>
</dbReference>
<dbReference type="InterPro" id="IPR013563">
    <property type="entry name" value="Oligopep_ABC_C"/>
</dbReference>
<dbReference type="PANTHER" id="PTHR43297">
    <property type="entry name" value="OLIGOPEPTIDE TRANSPORT ATP-BINDING PROTEIN APPD"/>
    <property type="match status" value="1"/>
</dbReference>
<dbReference type="InterPro" id="IPR003593">
    <property type="entry name" value="AAA+_ATPase"/>
</dbReference>
<dbReference type="PROSITE" id="PS00211">
    <property type="entry name" value="ABC_TRANSPORTER_1"/>
    <property type="match status" value="1"/>
</dbReference>
<comment type="caution">
    <text evidence="9">The sequence shown here is derived from an EMBL/GenBank/DDBJ whole genome shotgun (WGS) entry which is preliminary data.</text>
</comment>
<dbReference type="RefSeq" id="WP_211366733.1">
    <property type="nucleotide sequence ID" value="NZ_VFPA01000002.1"/>
</dbReference>
<evidence type="ECO:0000256" key="7">
    <source>
        <dbReference type="ARBA" id="ARBA00023136"/>
    </source>
</evidence>
<dbReference type="InterPro" id="IPR050388">
    <property type="entry name" value="ABC_Ni/Peptide_Import"/>
</dbReference>
<dbReference type="GO" id="GO:0005524">
    <property type="term" value="F:ATP binding"/>
    <property type="evidence" value="ECO:0007669"/>
    <property type="project" value="UniProtKB-KW"/>
</dbReference>
<dbReference type="PROSITE" id="PS50893">
    <property type="entry name" value="ABC_TRANSPORTER_2"/>
    <property type="match status" value="1"/>
</dbReference>
<dbReference type="Proteomes" id="UP000315677">
    <property type="component" value="Unassembled WGS sequence"/>
</dbReference>
<sequence length="336" mass="36346">MSIADPVLAVEDLEVQFATDDGWVTVLDGVSFAVGRGETVGLVGESGSGKTVTSLAALGLLPDRSARTTRGSVRLDGVELIGMPRRKLEALRGDEISMIFQEPMTSLDPAFRVGDQIAEVVRRHRGGSRRAASARAVEVLDRVGIPDAGRRARSYPHEFSGGMRQRVMIAMAMACEPKVIIADEPTTALDVTIQAQVLDLMRAMRDEFGTAVVFVTHDLGVVADICDRAVVMYAGQVVEQAGIDDLYHRPRHPYTEALMTAMPQLTGRAGRLATIPGRTPSPDAMPTGCRFHPRCRHALAGCREGDTGGRVELRTLPPARASRCLRVHELTLRGTE</sequence>
<keyword evidence="6 9" id="KW-0067">ATP-binding</keyword>
<keyword evidence="5" id="KW-0547">Nucleotide-binding</keyword>
<evidence type="ECO:0000259" key="8">
    <source>
        <dbReference type="PROSITE" id="PS50893"/>
    </source>
</evidence>
<keyword evidence="10" id="KW-1185">Reference proteome</keyword>
<evidence type="ECO:0000256" key="6">
    <source>
        <dbReference type="ARBA" id="ARBA00022840"/>
    </source>
</evidence>
<dbReference type="SUPFAM" id="SSF52540">
    <property type="entry name" value="P-loop containing nucleoside triphosphate hydrolases"/>
    <property type="match status" value="1"/>
</dbReference>
<evidence type="ECO:0000313" key="9">
    <source>
        <dbReference type="EMBL" id="TQM11962.1"/>
    </source>
</evidence>
<name>A0A543DRL9_9PSEU</name>
<comment type="similarity">
    <text evidence="2">Belongs to the ABC transporter superfamily.</text>
</comment>
<dbReference type="AlphaFoldDB" id="A0A543DRL9"/>
<evidence type="ECO:0000256" key="3">
    <source>
        <dbReference type="ARBA" id="ARBA00022448"/>
    </source>
</evidence>
<dbReference type="GO" id="GO:0015833">
    <property type="term" value="P:peptide transport"/>
    <property type="evidence" value="ECO:0007669"/>
    <property type="project" value="InterPro"/>
</dbReference>
<reference evidence="9 10" key="1">
    <citation type="submission" date="2019-06" db="EMBL/GenBank/DDBJ databases">
        <title>Sequencing the genomes of 1000 actinobacteria strains.</title>
        <authorList>
            <person name="Klenk H.-P."/>
        </authorList>
    </citation>
    <scope>NUCLEOTIDE SEQUENCE [LARGE SCALE GENOMIC DNA]</scope>
    <source>
        <strain evidence="9 10">DSM 45301</strain>
    </source>
</reference>
<organism evidence="9 10">
    <name type="scientific">Pseudonocardia kunmingensis</name>
    <dbReference type="NCBI Taxonomy" id="630975"/>
    <lineage>
        <taxon>Bacteria</taxon>
        <taxon>Bacillati</taxon>
        <taxon>Actinomycetota</taxon>
        <taxon>Actinomycetes</taxon>
        <taxon>Pseudonocardiales</taxon>
        <taxon>Pseudonocardiaceae</taxon>
        <taxon>Pseudonocardia</taxon>
    </lineage>
</organism>
<accession>A0A543DRL9</accession>
<dbReference type="Pfam" id="PF00005">
    <property type="entry name" value="ABC_tran"/>
    <property type="match status" value="1"/>
</dbReference>
<dbReference type="NCBIfam" id="TIGR01727">
    <property type="entry name" value="oligo_HPY"/>
    <property type="match status" value="1"/>
</dbReference>
<dbReference type="InterPro" id="IPR027417">
    <property type="entry name" value="P-loop_NTPase"/>
</dbReference>
<dbReference type="Pfam" id="PF08352">
    <property type="entry name" value="oligo_HPY"/>
    <property type="match status" value="1"/>
</dbReference>
<gene>
    <name evidence="9" type="ORF">FB558_4535</name>
</gene>
<evidence type="ECO:0000313" key="10">
    <source>
        <dbReference type="Proteomes" id="UP000315677"/>
    </source>
</evidence>
<feature type="domain" description="ABC transporter" evidence="8">
    <location>
        <begin position="10"/>
        <end position="259"/>
    </location>
</feature>
<dbReference type="InterPro" id="IPR017871">
    <property type="entry name" value="ABC_transporter-like_CS"/>
</dbReference>
<dbReference type="SMART" id="SM00382">
    <property type="entry name" value="AAA"/>
    <property type="match status" value="1"/>
</dbReference>
<keyword evidence="3" id="KW-0813">Transport</keyword>
<dbReference type="CDD" id="cd03257">
    <property type="entry name" value="ABC_NikE_OppD_transporters"/>
    <property type="match status" value="1"/>
</dbReference>
<dbReference type="Gene3D" id="3.40.50.300">
    <property type="entry name" value="P-loop containing nucleotide triphosphate hydrolases"/>
    <property type="match status" value="1"/>
</dbReference>
<dbReference type="InterPro" id="IPR003439">
    <property type="entry name" value="ABC_transporter-like_ATP-bd"/>
</dbReference>
<evidence type="ECO:0000256" key="1">
    <source>
        <dbReference type="ARBA" id="ARBA00004202"/>
    </source>
</evidence>
<comment type="subcellular location">
    <subcellularLocation>
        <location evidence="1">Cell membrane</location>
        <topology evidence="1">Peripheral membrane protein</topology>
    </subcellularLocation>
</comment>
<keyword evidence="7" id="KW-0472">Membrane</keyword>
<evidence type="ECO:0000256" key="4">
    <source>
        <dbReference type="ARBA" id="ARBA00022475"/>
    </source>
</evidence>
<dbReference type="FunFam" id="3.40.50.300:FF:000016">
    <property type="entry name" value="Oligopeptide ABC transporter ATP-binding component"/>
    <property type="match status" value="1"/>
</dbReference>